<evidence type="ECO:0000313" key="2">
    <source>
        <dbReference type="EMBL" id="RCX05498.1"/>
    </source>
</evidence>
<evidence type="ECO:0000313" key="3">
    <source>
        <dbReference type="Proteomes" id="UP000253517"/>
    </source>
</evidence>
<evidence type="ECO:0000256" key="1">
    <source>
        <dbReference type="SAM" id="MobiDB-lite"/>
    </source>
</evidence>
<keyword evidence="3" id="KW-1185">Reference proteome</keyword>
<proteinExistence type="predicted"/>
<name>A0A369AAR8_9FLAO</name>
<sequence>MKDKSHRTGLSTFASRTSPSTNQSLQKSFHLSHAGQNFKIFSPQNEKLKHPTHSPTMDENSTKTMVYIHGGQERQHTTGVWRQWRVTWLIEHLPRINFYGVLTVLCFEIHRYSKHYYDSRSFAKVEQQFNVFCLAENLLYLGH</sequence>
<reference evidence="2 3" key="1">
    <citation type="submission" date="2018-07" db="EMBL/GenBank/DDBJ databases">
        <title>Genomic Encyclopedia of Type Strains, Phase IV (KMG-IV): sequencing the most valuable type-strain genomes for metagenomic binning, comparative biology and taxonomic classification.</title>
        <authorList>
            <person name="Goeker M."/>
        </authorList>
    </citation>
    <scope>NUCLEOTIDE SEQUENCE [LARGE SCALE GENOMIC DNA]</scope>
    <source>
        <strain evidence="2 3">DSM 21410</strain>
    </source>
</reference>
<feature type="region of interest" description="Disordered" evidence="1">
    <location>
        <begin position="1"/>
        <end position="26"/>
    </location>
</feature>
<dbReference type="AlphaFoldDB" id="A0A369AAR8"/>
<dbReference type="Proteomes" id="UP000253517">
    <property type="component" value="Unassembled WGS sequence"/>
</dbReference>
<accession>A0A369AAR8</accession>
<gene>
    <name evidence="2" type="ORF">DES35_101785</name>
</gene>
<feature type="compositionally biased region" description="Polar residues" evidence="1">
    <location>
        <begin position="8"/>
        <end position="26"/>
    </location>
</feature>
<protein>
    <submittedName>
        <fullName evidence="2">Uncharacterized protein</fullName>
    </submittedName>
</protein>
<comment type="caution">
    <text evidence="2">The sequence shown here is derived from an EMBL/GenBank/DDBJ whole genome shotgun (WGS) entry which is preliminary data.</text>
</comment>
<dbReference type="EMBL" id="QPJS01000001">
    <property type="protein sequence ID" value="RCX05498.1"/>
    <property type="molecule type" value="Genomic_DNA"/>
</dbReference>
<organism evidence="2 3">
    <name type="scientific">Schleiferia thermophila</name>
    <dbReference type="NCBI Taxonomy" id="884107"/>
    <lineage>
        <taxon>Bacteria</taxon>
        <taxon>Pseudomonadati</taxon>
        <taxon>Bacteroidota</taxon>
        <taxon>Flavobacteriia</taxon>
        <taxon>Flavobacteriales</taxon>
        <taxon>Schleiferiaceae</taxon>
        <taxon>Schleiferia</taxon>
    </lineage>
</organism>